<dbReference type="Proteomes" id="UP000182598">
    <property type="component" value="Unassembled WGS sequence"/>
</dbReference>
<comment type="similarity">
    <text evidence="2">Belongs to the GSP F family.</text>
</comment>
<dbReference type="RefSeq" id="WP_055438328.1">
    <property type="nucleotide sequence ID" value="NZ_CYHB01000001.1"/>
</dbReference>
<feature type="transmembrane region" description="Helical" evidence="7">
    <location>
        <begin position="151"/>
        <end position="176"/>
    </location>
</feature>
<evidence type="ECO:0000313" key="10">
    <source>
        <dbReference type="Proteomes" id="UP000182598"/>
    </source>
</evidence>
<evidence type="ECO:0000256" key="7">
    <source>
        <dbReference type="SAM" id="Phobius"/>
    </source>
</evidence>
<dbReference type="EMBL" id="CYHB01000001">
    <property type="protein sequence ID" value="CUA83557.1"/>
    <property type="molecule type" value="Genomic_DNA"/>
</dbReference>
<evidence type="ECO:0000256" key="6">
    <source>
        <dbReference type="ARBA" id="ARBA00023136"/>
    </source>
</evidence>
<sequence length="340" mass="37994">MHLARARQLALLEDFALGLTDGLSPLQCCHALFENARRLKLTTEQRVITHLIKQLNQGLPLGPALHKWFAADLVMLVAVGEHSGILEQLLHQHQQFEQQRQQAWQQFWKPLLYPLAMLALAFAAIYFIGHGVMPKLAVSIPESQWPMLSRILLLATHSFIIPTLLLSVLLVVIWSWGPPVLINFGWRWCRVLGNNGAFLIQRYFSAVLLLQTTTVLMQAGSSLDKSFAAIQRYGSTALAVHTLIMRQKLAKGERRLPQIFDTGLLSARMLFRLGNGSRNASEQGTLLRVASYAALDATQALTRLRTGLQVFCYSVIFALLVVMLGGMGTMLMQLTQQTSL</sequence>
<evidence type="ECO:0000259" key="8">
    <source>
        <dbReference type="Pfam" id="PF00482"/>
    </source>
</evidence>
<keyword evidence="3" id="KW-1003">Cell membrane</keyword>
<evidence type="ECO:0000256" key="2">
    <source>
        <dbReference type="ARBA" id="ARBA00005745"/>
    </source>
</evidence>
<keyword evidence="6 7" id="KW-0472">Membrane</keyword>
<feature type="transmembrane region" description="Helical" evidence="7">
    <location>
        <begin position="111"/>
        <end position="130"/>
    </location>
</feature>
<evidence type="ECO:0000256" key="4">
    <source>
        <dbReference type="ARBA" id="ARBA00022692"/>
    </source>
</evidence>
<feature type="transmembrane region" description="Helical" evidence="7">
    <location>
        <begin position="310"/>
        <end position="332"/>
    </location>
</feature>
<keyword evidence="4 7" id="KW-0812">Transmembrane</keyword>
<proteinExistence type="inferred from homology"/>
<evidence type="ECO:0000256" key="3">
    <source>
        <dbReference type="ARBA" id="ARBA00022475"/>
    </source>
</evidence>
<keyword evidence="5 7" id="KW-1133">Transmembrane helix</keyword>
<dbReference type="InterPro" id="IPR042094">
    <property type="entry name" value="T2SS_GspF_sf"/>
</dbReference>
<keyword evidence="10" id="KW-1185">Reference proteome</keyword>
<dbReference type="Pfam" id="PF00482">
    <property type="entry name" value="T2SSF"/>
    <property type="match status" value="1"/>
</dbReference>
<dbReference type="GO" id="GO:0005886">
    <property type="term" value="C:plasma membrane"/>
    <property type="evidence" value="ECO:0007669"/>
    <property type="project" value="UniProtKB-SubCell"/>
</dbReference>
<evidence type="ECO:0000256" key="1">
    <source>
        <dbReference type="ARBA" id="ARBA00004651"/>
    </source>
</evidence>
<accession>A0A0K6GXU0</accession>
<dbReference type="InterPro" id="IPR003004">
    <property type="entry name" value="GspF/PilC"/>
</dbReference>
<protein>
    <submittedName>
        <fullName evidence="9">Type II secretory pathway, component PulF</fullName>
    </submittedName>
</protein>
<dbReference type="AlphaFoldDB" id="A0A0K6GXU0"/>
<feature type="domain" description="Type II secretion system protein GspF" evidence="8">
    <location>
        <begin position="13"/>
        <end position="130"/>
    </location>
</feature>
<organism evidence="9 10">
    <name type="scientific">Pseudidiomarina woesei</name>
    <dbReference type="NCBI Taxonomy" id="1381080"/>
    <lineage>
        <taxon>Bacteria</taxon>
        <taxon>Pseudomonadati</taxon>
        <taxon>Pseudomonadota</taxon>
        <taxon>Gammaproteobacteria</taxon>
        <taxon>Alteromonadales</taxon>
        <taxon>Idiomarinaceae</taxon>
        <taxon>Pseudidiomarina</taxon>
    </lineage>
</organism>
<evidence type="ECO:0000313" key="9">
    <source>
        <dbReference type="EMBL" id="CUA83557.1"/>
    </source>
</evidence>
<comment type="subcellular location">
    <subcellularLocation>
        <location evidence="1">Cell membrane</location>
        <topology evidence="1">Multi-pass membrane protein</topology>
    </subcellularLocation>
</comment>
<evidence type="ECO:0000256" key="5">
    <source>
        <dbReference type="ARBA" id="ARBA00022989"/>
    </source>
</evidence>
<dbReference type="Gene3D" id="1.20.81.30">
    <property type="entry name" value="Type II secretion system (T2SS), domain F"/>
    <property type="match status" value="1"/>
</dbReference>
<dbReference type="PANTHER" id="PTHR30012:SF0">
    <property type="entry name" value="TYPE II SECRETION SYSTEM PROTEIN F-RELATED"/>
    <property type="match status" value="1"/>
</dbReference>
<dbReference type="OrthoDB" id="6241219at2"/>
<name>A0A0K6GXU0_9GAMM</name>
<gene>
    <name evidence="9" type="ORF">Ga0061064_0669</name>
</gene>
<dbReference type="InterPro" id="IPR018076">
    <property type="entry name" value="T2SS_GspF_dom"/>
</dbReference>
<reference evidence="10" key="1">
    <citation type="submission" date="2015-08" db="EMBL/GenBank/DDBJ databases">
        <authorList>
            <person name="Varghese N."/>
        </authorList>
    </citation>
    <scope>NUCLEOTIDE SEQUENCE [LARGE SCALE GENOMIC DNA]</scope>
    <source>
        <strain evidence="10">DSM 27808</strain>
    </source>
</reference>
<dbReference type="PANTHER" id="PTHR30012">
    <property type="entry name" value="GENERAL SECRETION PATHWAY PROTEIN"/>
    <property type="match status" value="1"/>
</dbReference>